<protein>
    <submittedName>
        <fullName evidence="4">Glycosyltransferase, group 2 family protein</fullName>
    </submittedName>
</protein>
<sequence>MSKVYRYMSRATGSDAVARSFDRVSRVPLSCLAAALKLINGGTRAAIDEKALEARIQQLRPYRPSGPPPLALADEDASLGLSIIVPVFNVEAYLANCIDSILNQKTSLTYELIVIDDGSTDGSAAILERYASRPEVTVVRVTNGGVAFARNEGIRRAKGKYLMFVDADDYLPPDCVETLLALAIRDDVDVVQGSYWTVDVGNTVRGMQVFDEFVASRADASVAELSGYPWGKVIRRDLFRNVRFPEGMAYEDSIVAMILLPLANGYISVKQPVYYYRENPRGLTAGLTKNEKTLDAYWVVSRLLSDRRSLGLPPDSHILRQVKAQFGALLYRRLANFDDDVKKAVFYLGCLQIEALRKECNGGRPGDRGDALDYAFRTRNYALWKLLCFFEL</sequence>
<keyword evidence="5" id="KW-1185">Reference proteome</keyword>
<name>A0A158B1G0_9BURK</name>
<dbReference type="Gene3D" id="3.90.550.10">
    <property type="entry name" value="Spore Coat Polysaccharide Biosynthesis Protein SpsA, Chain A"/>
    <property type="match status" value="1"/>
</dbReference>
<accession>A0A158B1G0</accession>
<dbReference type="PANTHER" id="PTHR22916:SF51">
    <property type="entry name" value="GLYCOSYLTRANSFERASE EPSH-RELATED"/>
    <property type="match status" value="1"/>
</dbReference>
<evidence type="ECO:0000256" key="1">
    <source>
        <dbReference type="ARBA" id="ARBA00022676"/>
    </source>
</evidence>
<evidence type="ECO:0000256" key="2">
    <source>
        <dbReference type="ARBA" id="ARBA00022679"/>
    </source>
</evidence>
<dbReference type="EMBL" id="FCOB02000011">
    <property type="protein sequence ID" value="SAK63894.1"/>
    <property type="molecule type" value="Genomic_DNA"/>
</dbReference>
<proteinExistence type="predicted"/>
<dbReference type="CDD" id="cd00761">
    <property type="entry name" value="Glyco_tranf_GTA_type"/>
    <property type="match status" value="1"/>
</dbReference>
<dbReference type="RefSeq" id="WP_159463049.1">
    <property type="nucleotide sequence ID" value="NZ_FCOB02000011.1"/>
</dbReference>
<organism evidence="4 5">
    <name type="scientific">Caballeronia ptereochthonis</name>
    <dbReference type="NCBI Taxonomy" id="1777144"/>
    <lineage>
        <taxon>Bacteria</taxon>
        <taxon>Pseudomonadati</taxon>
        <taxon>Pseudomonadota</taxon>
        <taxon>Betaproteobacteria</taxon>
        <taxon>Burkholderiales</taxon>
        <taxon>Burkholderiaceae</taxon>
        <taxon>Caballeronia</taxon>
    </lineage>
</organism>
<dbReference type="OrthoDB" id="9808633at2"/>
<reference evidence="4" key="1">
    <citation type="submission" date="2016-01" db="EMBL/GenBank/DDBJ databases">
        <authorList>
            <person name="Peeters C."/>
        </authorList>
    </citation>
    <scope>NUCLEOTIDE SEQUENCE [LARGE SCALE GENOMIC DNA]</scope>
    <source>
        <strain evidence="4">LMG 29326</strain>
    </source>
</reference>
<dbReference type="Proteomes" id="UP000054978">
    <property type="component" value="Unassembled WGS sequence"/>
</dbReference>
<dbReference type="PANTHER" id="PTHR22916">
    <property type="entry name" value="GLYCOSYLTRANSFERASE"/>
    <property type="match status" value="1"/>
</dbReference>
<comment type="caution">
    <text evidence="4">The sequence shown here is derived from an EMBL/GenBank/DDBJ whole genome shotgun (WGS) entry which is preliminary data.</text>
</comment>
<gene>
    <name evidence="4" type="ORF">AWB83_02634</name>
</gene>
<dbReference type="InterPro" id="IPR029044">
    <property type="entry name" value="Nucleotide-diphossugar_trans"/>
</dbReference>
<evidence type="ECO:0000313" key="4">
    <source>
        <dbReference type="EMBL" id="SAK63894.1"/>
    </source>
</evidence>
<dbReference type="AlphaFoldDB" id="A0A158B1G0"/>
<dbReference type="SUPFAM" id="SSF53448">
    <property type="entry name" value="Nucleotide-diphospho-sugar transferases"/>
    <property type="match status" value="1"/>
</dbReference>
<keyword evidence="2" id="KW-0808">Transferase</keyword>
<dbReference type="GO" id="GO:0016758">
    <property type="term" value="F:hexosyltransferase activity"/>
    <property type="evidence" value="ECO:0007669"/>
    <property type="project" value="UniProtKB-ARBA"/>
</dbReference>
<feature type="domain" description="Glycosyltransferase 2-like" evidence="3">
    <location>
        <begin position="82"/>
        <end position="208"/>
    </location>
</feature>
<dbReference type="InterPro" id="IPR001173">
    <property type="entry name" value="Glyco_trans_2-like"/>
</dbReference>
<keyword evidence="1" id="KW-0328">Glycosyltransferase</keyword>
<dbReference type="STRING" id="1777144.AWB83_02634"/>
<evidence type="ECO:0000313" key="5">
    <source>
        <dbReference type="Proteomes" id="UP000054978"/>
    </source>
</evidence>
<evidence type="ECO:0000259" key="3">
    <source>
        <dbReference type="Pfam" id="PF00535"/>
    </source>
</evidence>
<dbReference type="Pfam" id="PF00535">
    <property type="entry name" value="Glycos_transf_2"/>
    <property type="match status" value="1"/>
</dbReference>